<dbReference type="PROSITE" id="PS51257">
    <property type="entry name" value="PROKAR_LIPOPROTEIN"/>
    <property type="match status" value="1"/>
</dbReference>
<feature type="compositionally biased region" description="Acidic residues" evidence="1">
    <location>
        <begin position="24"/>
        <end position="48"/>
    </location>
</feature>
<name>A0ABU6KE76_9BACI</name>
<evidence type="ECO:0000313" key="4">
    <source>
        <dbReference type="Proteomes" id="UP001335737"/>
    </source>
</evidence>
<accession>A0ABU6KE76</accession>
<dbReference type="EMBL" id="JARZFX010000003">
    <property type="protein sequence ID" value="MEC5423636.1"/>
    <property type="molecule type" value="Genomic_DNA"/>
</dbReference>
<evidence type="ECO:0008006" key="5">
    <source>
        <dbReference type="Google" id="ProtNLM"/>
    </source>
</evidence>
<keyword evidence="2" id="KW-0732">Signal</keyword>
<gene>
    <name evidence="3" type="ORF">QGM71_09045</name>
</gene>
<dbReference type="RefSeq" id="WP_327607205.1">
    <property type="nucleotide sequence ID" value="NZ_JARZFX010000003.1"/>
</dbReference>
<reference evidence="3 4" key="1">
    <citation type="journal article" date="2024" name="Int. J. Syst. Evol. Microbiol.">
        <title>Virgibacillus tibetensis sp. nov., isolated from salt lake on the Tibetan Plateau of China.</title>
        <authorList>
            <person name="Phurbu D."/>
            <person name="Liu Z.-X."/>
            <person name="Wang R."/>
            <person name="Zheng Y.-Y."/>
            <person name="Liu H.-C."/>
            <person name="Zhou Y.-G."/>
            <person name="Yu Y.-J."/>
            <person name="Li A.-H."/>
        </authorList>
    </citation>
    <scope>NUCLEOTIDE SEQUENCE [LARGE SCALE GENOMIC DNA]</scope>
    <source>
        <strain evidence="3 4">C22-A2</strain>
    </source>
</reference>
<evidence type="ECO:0000256" key="1">
    <source>
        <dbReference type="SAM" id="MobiDB-lite"/>
    </source>
</evidence>
<keyword evidence="4" id="KW-1185">Reference proteome</keyword>
<organism evidence="3 4">
    <name type="scientific">Virgibacillus tibetensis</name>
    <dbReference type="NCBI Taxonomy" id="3042313"/>
    <lineage>
        <taxon>Bacteria</taxon>
        <taxon>Bacillati</taxon>
        <taxon>Bacillota</taxon>
        <taxon>Bacilli</taxon>
        <taxon>Bacillales</taxon>
        <taxon>Bacillaceae</taxon>
        <taxon>Virgibacillus</taxon>
    </lineage>
</organism>
<feature type="signal peptide" evidence="2">
    <location>
        <begin position="1"/>
        <end position="20"/>
    </location>
</feature>
<evidence type="ECO:0000256" key="2">
    <source>
        <dbReference type="SAM" id="SignalP"/>
    </source>
</evidence>
<evidence type="ECO:0000313" key="3">
    <source>
        <dbReference type="EMBL" id="MEC5423636.1"/>
    </source>
</evidence>
<feature type="chain" id="PRO_5047141536" description="Bacterial spore germination immunoglobulin-like domain-containing protein" evidence="2">
    <location>
        <begin position="21"/>
        <end position="152"/>
    </location>
</feature>
<dbReference type="Proteomes" id="UP001335737">
    <property type="component" value="Unassembled WGS sequence"/>
</dbReference>
<comment type="caution">
    <text evidence="3">The sequence shown here is derived from an EMBL/GenBank/DDBJ whole genome shotgun (WGS) entry which is preliminary data.</text>
</comment>
<feature type="region of interest" description="Disordered" evidence="1">
    <location>
        <begin position="22"/>
        <end position="51"/>
    </location>
</feature>
<protein>
    <recommendedName>
        <fullName evidence="5">Bacterial spore germination immunoglobulin-like domain-containing protein</fullName>
    </recommendedName>
</protein>
<proteinExistence type="predicted"/>
<sequence>MKHNILLLLMVLLLSACTNNQNETETETETDSASEANTESEESAEAEETASVNFRNVEVNVDGNQVIMTGEANATEGAIYYTLELEEDLLIEEEKVTLEEGSSVWSTFEIKMTLPVEASESADTFIATLYGKNNNGKVVNPNYIPVDLATMF</sequence>